<dbReference type="Proteomes" id="UP000177039">
    <property type="component" value="Unassembled WGS sequence"/>
</dbReference>
<evidence type="ECO:0000313" key="1">
    <source>
        <dbReference type="EMBL" id="OGD98286.1"/>
    </source>
</evidence>
<comment type="caution">
    <text evidence="1">The sequence shown here is derived from an EMBL/GenBank/DDBJ whole genome shotgun (WGS) entry which is preliminary data.</text>
</comment>
<protein>
    <submittedName>
        <fullName evidence="1">Uncharacterized protein</fullName>
    </submittedName>
</protein>
<dbReference type="EMBL" id="MFBT01000039">
    <property type="protein sequence ID" value="OGD98286.1"/>
    <property type="molecule type" value="Genomic_DNA"/>
</dbReference>
<dbReference type="AlphaFoldDB" id="A0A1F5H2B3"/>
<name>A0A1F5H2B3_9BACT</name>
<reference evidence="1 2" key="1">
    <citation type="journal article" date="2016" name="Nat. Commun.">
        <title>Thousands of microbial genomes shed light on interconnected biogeochemical processes in an aquifer system.</title>
        <authorList>
            <person name="Anantharaman K."/>
            <person name="Brown C.T."/>
            <person name="Hug L.A."/>
            <person name="Sharon I."/>
            <person name="Castelle C.J."/>
            <person name="Probst A.J."/>
            <person name="Thomas B.C."/>
            <person name="Singh A."/>
            <person name="Wilkins M.J."/>
            <person name="Karaoz U."/>
            <person name="Brodie E.L."/>
            <person name="Williams K.H."/>
            <person name="Hubbard S.S."/>
            <person name="Banfield J.F."/>
        </authorList>
    </citation>
    <scope>NUCLEOTIDE SEQUENCE [LARGE SCALE GENOMIC DNA]</scope>
</reference>
<organism evidence="1 2">
    <name type="scientific">Candidatus Curtissbacteria bacterium RIFCSPLOWO2_01_FULL_42_50</name>
    <dbReference type="NCBI Taxonomy" id="1797730"/>
    <lineage>
        <taxon>Bacteria</taxon>
        <taxon>Candidatus Curtissiibacteriota</taxon>
    </lineage>
</organism>
<evidence type="ECO:0000313" key="2">
    <source>
        <dbReference type="Proteomes" id="UP000177039"/>
    </source>
</evidence>
<gene>
    <name evidence="1" type="ORF">A3B54_04210</name>
</gene>
<accession>A0A1F5H2B3</accession>
<sequence>MKIIVQTSQPKIDKYIKLLFEHLQKDNYFEKLILNARKNLRLNIPTAQPNDSLEVIIRPERILRSESIKIPISSPDAFIETPFVLKLNEELDKVLKEYKFLQDWRKGLGSFVVNDSFVISDESSSIKLRVRNKRYLITGKLRDSFSEDGVKIVLTSKVSRKELREWINDNWQSINNLLDDLPSLASKSSRRPNYERDRLVTYLRKKKMTWSQIGIALNKIEGRNYDYKTNQDKLQQAYKDFPLK</sequence>
<proteinExistence type="predicted"/>